<accession>A0A854Q566</accession>
<comment type="caution">
    <text evidence="3">The sequence shown here is derived from an EMBL/GenBank/DDBJ whole genome shotgun (WGS) entry which is preliminary data.</text>
</comment>
<evidence type="ECO:0000256" key="2">
    <source>
        <dbReference type="SAM" id="SignalP"/>
    </source>
</evidence>
<evidence type="ECO:0000256" key="1">
    <source>
        <dbReference type="SAM" id="MobiDB-lite"/>
    </source>
</evidence>
<dbReference type="OrthoDB" id="2574984at2759"/>
<dbReference type="Proteomes" id="UP000199727">
    <property type="component" value="Unassembled WGS sequence"/>
</dbReference>
<protein>
    <recommendedName>
        <fullName evidence="5">Expansin-like EG45 domain-containing protein</fullName>
    </recommendedName>
</protein>
<reference evidence="3 4" key="1">
    <citation type="submission" date="2017-06" db="EMBL/GenBank/DDBJ databases">
        <title>Global population genomics of the pathogenic fungus Cryptococcus neoformans var. grubii.</title>
        <authorList>
            <person name="Cuomo C."/>
            <person name="Litvintseva A."/>
            <person name="Chen Y."/>
            <person name="Young S."/>
            <person name="Zeng Q."/>
            <person name="Chapman S."/>
            <person name="Gujja S."/>
            <person name="Saif S."/>
            <person name="Birren B."/>
        </authorList>
    </citation>
    <scope>NUCLEOTIDE SEQUENCE [LARGE SCALE GENOMIC DNA]</scope>
    <source>
        <strain evidence="3 4">Tu259-1</strain>
    </source>
</reference>
<gene>
    <name evidence="3" type="ORF">C361_05582</name>
</gene>
<dbReference type="AlphaFoldDB" id="A0A854Q566"/>
<evidence type="ECO:0000313" key="4">
    <source>
        <dbReference type="Proteomes" id="UP000199727"/>
    </source>
</evidence>
<evidence type="ECO:0000313" key="3">
    <source>
        <dbReference type="EMBL" id="OXG14877.1"/>
    </source>
</evidence>
<dbReference type="EMBL" id="AMKT01000073">
    <property type="protein sequence ID" value="OXG14877.1"/>
    <property type="molecule type" value="Genomic_DNA"/>
</dbReference>
<organism evidence="3 4">
    <name type="scientific">Cryptococcus neoformans Tu259-1</name>
    <dbReference type="NCBI Taxonomy" id="1230072"/>
    <lineage>
        <taxon>Eukaryota</taxon>
        <taxon>Fungi</taxon>
        <taxon>Dikarya</taxon>
        <taxon>Basidiomycota</taxon>
        <taxon>Agaricomycotina</taxon>
        <taxon>Tremellomycetes</taxon>
        <taxon>Tremellales</taxon>
        <taxon>Cryptococcaceae</taxon>
        <taxon>Cryptococcus</taxon>
        <taxon>Cryptococcus neoformans species complex</taxon>
    </lineage>
</organism>
<feature type="signal peptide" evidence="2">
    <location>
        <begin position="1"/>
        <end position="16"/>
    </location>
</feature>
<name>A0A854Q566_CRYNE</name>
<feature type="region of interest" description="Disordered" evidence="1">
    <location>
        <begin position="252"/>
        <end position="272"/>
    </location>
</feature>
<keyword evidence="2" id="KW-0732">Signal</keyword>
<feature type="chain" id="PRO_5032623019" description="Expansin-like EG45 domain-containing protein" evidence="2">
    <location>
        <begin position="17"/>
        <end position="317"/>
    </location>
</feature>
<proteinExistence type="predicted"/>
<evidence type="ECO:0008006" key="5">
    <source>
        <dbReference type="Google" id="ProtNLM"/>
    </source>
</evidence>
<sequence length="317" mass="32950">MPMLFTVLTILNSLLALEVAAYEVLYELQGATGTVYYDYDWENTGDQCAARFGAGWASDQTGYPGCEQNGPTQTDLKTNRIVAMNQTWMEADKSAWCGKEVKVFKEDGIELVYDEPLVLWDTCAECAVHVKIDFGVGPYILLDSEGCGTTAVNPSGLIVQVVDNQIWAPAPGSDSYSPTSASTLYTGGLYNFPSPGTLSNPWGATISGDAAGDPVVIATADGQGVAPTGRDNEVVSITATATSRAMGTATGAATGAGVSSEQNISPPEATSGFSWSSVPVTSALFASDEESIVSVQTSATATFATAAILSVTSVPLS</sequence>